<sequence length="103" mass="11736">MLMNFPEMPIFPPTSSNSVPQTMITYQERERIFCLRNLSSRKCHSLGRIFSIVEFSGEQLFPSTTPTPGSFAESFQGGKLNLMILWCAAGKHETLWELYRVTA</sequence>
<dbReference type="EMBL" id="BPLR01005005">
    <property type="protein sequence ID" value="GIX99086.1"/>
    <property type="molecule type" value="Genomic_DNA"/>
</dbReference>
<keyword evidence="2" id="KW-1185">Reference proteome</keyword>
<accession>A0AAV4PTD1</accession>
<gene>
    <name evidence="1" type="ORF">CEXT_157741</name>
</gene>
<dbReference type="AlphaFoldDB" id="A0AAV4PTD1"/>
<organism evidence="1 2">
    <name type="scientific">Caerostris extrusa</name>
    <name type="common">Bark spider</name>
    <name type="synonym">Caerostris bankana</name>
    <dbReference type="NCBI Taxonomy" id="172846"/>
    <lineage>
        <taxon>Eukaryota</taxon>
        <taxon>Metazoa</taxon>
        <taxon>Ecdysozoa</taxon>
        <taxon>Arthropoda</taxon>
        <taxon>Chelicerata</taxon>
        <taxon>Arachnida</taxon>
        <taxon>Araneae</taxon>
        <taxon>Araneomorphae</taxon>
        <taxon>Entelegynae</taxon>
        <taxon>Araneoidea</taxon>
        <taxon>Araneidae</taxon>
        <taxon>Caerostris</taxon>
    </lineage>
</organism>
<proteinExistence type="predicted"/>
<evidence type="ECO:0000313" key="1">
    <source>
        <dbReference type="EMBL" id="GIX99086.1"/>
    </source>
</evidence>
<reference evidence="1 2" key="1">
    <citation type="submission" date="2021-06" db="EMBL/GenBank/DDBJ databases">
        <title>Caerostris extrusa draft genome.</title>
        <authorList>
            <person name="Kono N."/>
            <person name="Arakawa K."/>
        </authorList>
    </citation>
    <scope>NUCLEOTIDE SEQUENCE [LARGE SCALE GENOMIC DNA]</scope>
</reference>
<name>A0AAV4PTD1_CAEEX</name>
<protein>
    <submittedName>
        <fullName evidence="1">Uncharacterized protein</fullName>
    </submittedName>
</protein>
<comment type="caution">
    <text evidence="1">The sequence shown here is derived from an EMBL/GenBank/DDBJ whole genome shotgun (WGS) entry which is preliminary data.</text>
</comment>
<dbReference type="Proteomes" id="UP001054945">
    <property type="component" value="Unassembled WGS sequence"/>
</dbReference>
<evidence type="ECO:0000313" key="2">
    <source>
        <dbReference type="Proteomes" id="UP001054945"/>
    </source>
</evidence>